<sequence>MVFRRLNLLPRFMTLAAHRMQSIERRAPAVVGDSLRQIETPCLLVDLRALEKNVRFLPESLQRIGAQVHIRPHAKAHKCAAIGRLQIQESQAVGLCCQKVCEAEAMFKGGIKDLLLSNEIIGIAQYERVAALAAQGAKMTLVFDNMLAIQQAQQVAMKLQVDLHALVEVNVGQDRCGVDTFEQVLDLALCIKDASNLTFDGLQCYHGGAQHIRKYTEKRQVIAKVCEKARTARDFLAEKGLECKTITGGGTGTYLLEASSGVFTEIQPGSYIFNDADYARNWNADGESVSAWKQSLFVLTTVMSTNTKKQSERAIIDAGMKAVSLDSGPPVVYKAIDDNPIPQLEYRTGGDEHGILCRSESQNQSEMPAIGQKLMLIPGHCDPTVNMYDFLVGFRDDKVEKVWTIDARGPGN</sequence>
<evidence type="ECO:0000256" key="2">
    <source>
        <dbReference type="ARBA" id="ARBA00023239"/>
    </source>
</evidence>
<dbReference type="InterPro" id="IPR026956">
    <property type="entry name" value="D-ser_dehydrat-like_dom"/>
</dbReference>
<dbReference type="Pfam" id="PF14031">
    <property type="entry name" value="D-ser_dehydrat"/>
    <property type="match status" value="1"/>
</dbReference>
<dbReference type="PANTHER" id="PTHR28004">
    <property type="entry name" value="ZGC:162816-RELATED"/>
    <property type="match status" value="1"/>
</dbReference>
<dbReference type="CDD" id="cd06819">
    <property type="entry name" value="PLPDE_III_LS_D-TA"/>
    <property type="match status" value="1"/>
</dbReference>
<dbReference type="InterPro" id="IPR042208">
    <property type="entry name" value="D-ser_dehydrat-like_sf"/>
</dbReference>
<feature type="domain" description="D-serine dehydratase-like" evidence="3">
    <location>
        <begin position="295"/>
        <end position="395"/>
    </location>
</feature>
<dbReference type="InterPro" id="IPR001608">
    <property type="entry name" value="Ala_racemase_N"/>
</dbReference>
<dbReference type="SMART" id="SM01119">
    <property type="entry name" value="D-ser_dehydrat"/>
    <property type="match status" value="1"/>
</dbReference>
<dbReference type="GO" id="GO:0036088">
    <property type="term" value="P:D-serine catabolic process"/>
    <property type="evidence" value="ECO:0007669"/>
    <property type="project" value="TreeGrafter"/>
</dbReference>
<dbReference type="PANTHER" id="PTHR28004:SF2">
    <property type="entry name" value="D-SERINE DEHYDRATASE"/>
    <property type="match status" value="1"/>
</dbReference>
<protein>
    <submittedName>
        <fullName evidence="4">Uncharacterized protein ALNC14_031480</fullName>
    </submittedName>
</protein>
<dbReference type="GO" id="GO:0008721">
    <property type="term" value="F:D-serine ammonia-lyase activity"/>
    <property type="evidence" value="ECO:0007669"/>
    <property type="project" value="TreeGrafter"/>
</dbReference>
<dbReference type="HOGENOM" id="CLU_031639_2_0_1"/>
<evidence type="ECO:0000259" key="3">
    <source>
        <dbReference type="SMART" id="SM01119"/>
    </source>
</evidence>
<gene>
    <name evidence="4" type="ORF">ALNC14_031480</name>
</gene>
<dbReference type="Gene3D" id="2.40.37.20">
    <property type="entry name" value="D-serine dehydratase-like domain"/>
    <property type="match status" value="1"/>
</dbReference>
<reference evidence="4" key="1">
    <citation type="journal article" date="2011" name="PLoS Biol.">
        <title>Gene gain and loss during evolution of obligate parasitism in the white rust pathogen of Arabidopsis thaliana.</title>
        <authorList>
            <person name="Kemen E."/>
            <person name="Gardiner A."/>
            <person name="Schultz-Larsen T."/>
            <person name="Kemen A.C."/>
            <person name="Balmuth A.L."/>
            <person name="Robert-Seilaniantz A."/>
            <person name="Bailey K."/>
            <person name="Holub E."/>
            <person name="Studholme D.J."/>
            <person name="Maclean D."/>
            <person name="Jones J.D."/>
        </authorList>
    </citation>
    <scope>NUCLEOTIDE SEQUENCE</scope>
</reference>
<comment type="similarity">
    <text evidence="1">Belongs to the DSD1 family.</text>
</comment>
<evidence type="ECO:0000313" key="4">
    <source>
        <dbReference type="EMBL" id="CCA17005.1"/>
    </source>
</evidence>
<dbReference type="EMBL" id="FR824073">
    <property type="protein sequence ID" value="CCA17005.1"/>
    <property type="molecule type" value="Genomic_DNA"/>
</dbReference>
<evidence type="ECO:0000256" key="1">
    <source>
        <dbReference type="ARBA" id="ARBA00005323"/>
    </source>
</evidence>
<keyword evidence="2" id="KW-0456">Lyase</keyword>
<dbReference type="AlphaFoldDB" id="F0W7A6"/>
<proteinExistence type="inferred from homology"/>
<dbReference type="Gene3D" id="3.20.20.10">
    <property type="entry name" value="Alanine racemase"/>
    <property type="match status" value="1"/>
</dbReference>
<name>F0W7A6_9STRA</name>
<dbReference type="InterPro" id="IPR051466">
    <property type="entry name" value="D-amino_acid_metab_enzyme"/>
</dbReference>
<reference evidence="4" key="2">
    <citation type="submission" date="2011-02" db="EMBL/GenBank/DDBJ databases">
        <authorList>
            <person name="MacLean D."/>
        </authorList>
    </citation>
    <scope>NUCLEOTIDE SEQUENCE</scope>
</reference>
<dbReference type="SUPFAM" id="SSF51419">
    <property type="entry name" value="PLP-binding barrel"/>
    <property type="match status" value="1"/>
</dbReference>
<organism evidence="4">
    <name type="scientific">Albugo laibachii Nc14</name>
    <dbReference type="NCBI Taxonomy" id="890382"/>
    <lineage>
        <taxon>Eukaryota</taxon>
        <taxon>Sar</taxon>
        <taxon>Stramenopiles</taxon>
        <taxon>Oomycota</taxon>
        <taxon>Peronosporomycetes</taxon>
        <taxon>Albuginales</taxon>
        <taxon>Albuginaceae</taxon>
        <taxon>Albugo</taxon>
    </lineage>
</organism>
<accession>F0W7A6</accession>
<dbReference type="InterPro" id="IPR029066">
    <property type="entry name" value="PLP-binding_barrel"/>
</dbReference>
<dbReference type="Pfam" id="PF01168">
    <property type="entry name" value="Ala_racemase_N"/>
    <property type="match status" value="1"/>
</dbReference>